<gene>
    <name evidence="5" type="ORF">ZBT109_1499</name>
</gene>
<dbReference type="Proteomes" id="UP000267342">
    <property type="component" value="Chromosome"/>
</dbReference>
<dbReference type="PROSITE" id="PS51257">
    <property type="entry name" value="PROKAR_LIPOPROTEIN"/>
    <property type="match status" value="1"/>
</dbReference>
<evidence type="ECO:0000256" key="3">
    <source>
        <dbReference type="SAM" id="SignalP"/>
    </source>
</evidence>
<dbReference type="SUPFAM" id="SSF53850">
    <property type="entry name" value="Periplasmic binding protein-like II"/>
    <property type="match status" value="1"/>
</dbReference>
<dbReference type="PANTHER" id="PTHR35936">
    <property type="entry name" value="MEMBRANE-BOUND LYTIC MUREIN TRANSGLYCOSYLASE F"/>
    <property type="match status" value="1"/>
</dbReference>
<dbReference type="EMBL" id="AP018933">
    <property type="protein sequence ID" value="BBG30259.1"/>
    <property type="molecule type" value="Genomic_DNA"/>
</dbReference>
<keyword evidence="2 3" id="KW-0732">Signal</keyword>
<feature type="domain" description="Solute-binding protein family 3/N-terminal" evidence="4">
    <location>
        <begin position="45"/>
        <end position="266"/>
    </location>
</feature>
<dbReference type="InterPro" id="IPR001638">
    <property type="entry name" value="Solute-binding_3/MltF_N"/>
</dbReference>
<evidence type="ECO:0000256" key="2">
    <source>
        <dbReference type="ARBA" id="ARBA00022729"/>
    </source>
</evidence>
<keyword evidence="6" id="KW-1185">Reference proteome</keyword>
<dbReference type="OrthoDB" id="7241844at2"/>
<feature type="chain" id="PRO_5016618066" evidence="3">
    <location>
        <begin position="35"/>
        <end position="280"/>
    </location>
</feature>
<dbReference type="Pfam" id="PF00497">
    <property type="entry name" value="SBP_bac_3"/>
    <property type="match status" value="1"/>
</dbReference>
<dbReference type="Gene3D" id="3.40.190.10">
    <property type="entry name" value="Periplasmic binding protein-like II"/>
    <property type="match status" value="2"/>
</dbReference>
<dbReference type="SMART" id="SM00062">
    <property type="entry name" value="PBPb"/>
    <property type="match status" value="1"/>
</dbReference>
<reference evidence="5 6" key="1">
    <citation type="submission" date="2018-09" db="EMBL/GenBank/DDBJ databases">
        <title>Zymobacter palmae IAM14233 (=T109) whole genome analysis.</title>
        <authorList>
            <person name="Yanase H."/>
        </authorList>
    </citation>
    <scope>NUCLEOTIDE SEQUENCE [LARGE SCALE GENOMIC DNA]</scope>
    <source>
        <strain evidence="5 6">IAM14233</strain>
    </source>
</reference>
<protein>
    <submittedName>
        <fullName evidence="5">ABC-type amino acidtransport/signal</fullName>
    </submittedName>
</protein>
<feature type="signal peptide" evidence="3">
    <location>
        <begin position="1"/>
        <end position="34"/>
    </location>
</feature>
<dbReference type="PANTHER" id="PTHR35936:SF37">
    <property type="entry name" value="AMINO ACID ABC TRANSPORTER SUBSTRATE-BINDING PROTEIN"/>
    <property type="match status" value="1"/>
</dbReference>
<evidence type="ECO:0000256" key="1">
    <source>
        <dbReference type="ARBA" id="ARBA00010333"/>
    </source>
</evidence>
<proteinExistence type="inferred from homology"/>
<sequence length="280" mass="29890">MRIRQYAAFWRLLWAVAGVCAMAVASITSSQACAADLADIQRRGVIRVAVPLDYPPFGTIAPDLTPIGYDIDTAHYLANRLGLSLELVPVTSANRVAYLVSGRVDLVISSLGRTAERARTIDFSVPYAPFFYGVFSARDEGMWASADALAGKTIGATRGSLEELQLSTMAPATTVIKRYEDNVTTLAAFTSGQVDYIATGTPIAASLVQQGGARVPHPVLLLKNSPCAVGLRKDAPVLRERVNAAIEAGLNDGTFEAMSHRWFGVGLPADMQPSHTLIAP</sequence>
<organism evidence="5 6">
    <name type="scientific">Zymobacter palmae</name>
    <dbReference type="NCBI Taxonomy" id="33074"/>
    <lineage>
        <taxon>Bacteria</taxon>
        <taxon>Pseudomonadati</taxon>
        <taxon>Pseudomonadota</taxon>
        <taxon>Gammaproteobacteria</taxon>
        <taxon>Oceanospirillales</taxon>
        <taxon>Halomonadaceae</taxon>
        <taxon>Zymobacter group</taxon>
        <taxon>Zymobacter</taxon>
    </lineage>
</organism>
<dbReference type="KEGG" id="zpl:ZBT109_1499"/>
<comment type="similarity">
    <text evidence="1">Belongs to the bacterial solute-binding protein 3 family.</text>
</comment>
<evidence type="ECO:0000313" key="6">
    <source>
        <dbReference type="Proteomes" id="UP000267342"/>
    </source>
</evidence>
<evidence type="ECO:0000313" key="5">
    <source>
        <dbReference type="EMBL" id="BBG30259.1"/>
    </source>
</evidence>
<evidence type="ECO:0000259" key="4">
    <source>
        <dbReference type="SMART" id="SM00062"/>
    </source>
</evidence>
<accession>A0A348HF57</accession>
<dbReference type="STRING" id="1123510.GCA_000620025_00497"/>
<dbReference type="AlphaFoldDB" id="A0A348HF57"/>
<name>A0A348HF57_9GAMM</name>